<accession>A0ACC1QNR4</accession>
<comment type="caution">
    <text evidence="1">The sequence shown here is derived from an EMBL/GenBank/DDBJ whole genome shotgun (WGS) entry which is preliminary data.</text>
</comment>
<gene>
    <name evidence="1" type="ORF">NLG97_g6754</name>
</gene>
<reference evidence="1" key="1">
    <citation type="submission" date="2022-07" db="EMBL/GenBank/DDBJ databases">
        <title>Genome Sequence of Lecanicillium saksenae.</title>
        <authorList>
            <person name="Buettner E."/>
        </authorList>
    </citation>
    <scope>NUCLEOTIDE SEQUENCE</scope>
    <source>
        <strain evidence="1">VT-O1</strain>
    </source>
</reference>
<sequence length="137" mass="15187">MTDGAGPDMHDIPPPGHSNPSPASQVCEDEQGERTEATPVFVVETCKPDKPAMPVEARRSRQRKVRDTTKAPHNDFFGVAISSALGFTLQRQLNWYSRRNGARKMHLQFSPSESFHMAVLWNSMINTHGTAPCMPVA</sequence>
<proteinExistence type="predicted"/>
<evidence type="ECO:0000313" key="1">
    <source>
        <dbReference type="EMBL" id="KAJ3485723.1"/>
    </source>
</evidence>
<name>A0ACC1QNR4_9HYPO</name>
<evidence type="ECO:0000313" key="2">
    <source>
        <dbReference type="Proteomes" id="UP001148737"/>
    </source>
</evidence>
<keyword evidence="2" id="KW-1185">Reference proteome</keyword>
<protein>
    <submittedName>
        <fullName evidence="1">Uncharacterized protein</fullName>
    </submittedName>
</protein>
<dbReference type="Proteomes" id="UP001148737">
    <property type="component" value="Unassembled WGS sequence"/>
</dbReference>
<dbReference type="EMBL" id="JANAKD010000943">
    <property type="protein sequence ID" value="KAJ3485723.1"/>
    <property type="molecule type" value="Genomic_DNA"/>
</dbReference>
<organism evidence="1 2">
    <name type="scientific">Lecanicillium saksenae</name>
    <dbReference type="NCBI Taxonomy" id="468837"/>
    <lineage>
        <taxon>Eukaryota</taxon>
        <taxon>Fungi</taxon>
        <taxon>Dikarya</taxon>
        <taxon>Ascomycota</taxon>
        <taxon>Pezizomycotina</taxon>
        <taxon>Sordariomycetes</taxon>
        <taxon>Hypocreomycetidae</taxon>
        <taxon>Hypocreales</taxon>
        <taxon>Cordycipitaceae</taxon>
        <taxon>Lecanicillium</taxon>
    </lineage>
</organism>